<dbReference type="UniPathway" id="UPA00078"/>
<dbReference type="InterPro" id="IPR029063">
    <property type="entry name" value="SAM-dependent_MTases_sf"/>
</dbReference>
<dbReference type="EMBL" id="FOVE01000011">
    <property type="protein sequence ID" value="SFN53202.1"/>
    <property type="molecule type" value="Genomic_DNA"/>
</dbReference>
<dbReference type="PANTHER" id="PTHR13090">
    <property type="entry name" value="ARGININE-HYDROXYLASE NDUFAF5, MITOCHONDRIAL"/>
    <property type="match status" value="1"/>
</dbReference>
<dbReference type="NCBIfam" id="TIGR02072">
    <property type="entry name" value="BioC"/>
    <property type="match status" value="1"/>
</dbReference>
<proteinExistence type="inferred from homology"/>
<dbReference type="HAMAP" id="MF_00835">
    <property type="entry name" value="BioC"/>
    <property type="match status" value="1"/>
</dbReference>
<evidence type="ECO:0000256" key="6">
    <source>
        <dbReference type="ARBA" id="ARBA00022691"/>
    </source>
</evidence>
<evidence type="ECO:0000256" key="8">
    <source>
        <dbReference type="HAMAP-Rule" id="MF_00835"/>
    </source>
</evidence>
<protein>
    <recommendedName>
        <fullName evidence="3 8">Malonyl-[acyl-carrier protein] O-methyltransferase</fullName>
        <shortName evidence="8">Malonyl-ACP O-methyltransferase</shortName>
        <ecNumber evidence="3 8">2.1.1.197</ecNumber>
    </recommendedName>
    <alternativeName>
        <fullName evidence="8">Biotin synthesis protein BioC</fullName>
    </alternativeName>
</protein>
<dbReference type="GO" id="GO:0010340">
    <property type="term" value="F:carboxyl-O-methyltransferase activity"/>
    <property type="evidence" value="ECO:0007669"/>
    <property type="project" value="UniProtKB-UniRule"/>
</dbReference>
<dbReference type="GO" id="GO:0009102">
    <property type="term" value="P:biotin biosynthetic process"/>
    <property type="evidence" value="ECO:0007669"/>
    <property type="project" value="UniProtKB-UniRule"/>
</dbReference>
<dbReference type="Gene3D" id="3.40.50.150">
    <property type="entry name" value="Vaccinia Virus protein VP39"/>
    <property type="match status" value="1"/>
</dbReference>
<reference evidence="11" key="1">
    <citation type="submission" date="2016-10" db="EMBL/GenBank/DDBJ databases">
        <authorList>
            <person name="Varghese N."/>
            <person name="Submissions S."/>
        </authorList>
    </citation>
    <scope>NUCLEOTIDE SEQUENCE [LARGE SCALE GENOMIC DNA]</scope>
    <source>
        <strain evidence="11">DSM 6150</strain>
    </source>
</reference>
<dbReference type="GO" id="GO:0032259">
    <property type="term" value="P:methylation"/>
    <property type="evidence" value="ECO:0007669"/>
    <property type="project" value="UniProtKB-KW"/>
</dbReference>
<keyword evidence="4 8" id="KW-0489">Methyltransferase</keyword>
<dbReference type="STRING" id="83765.SAMN05660284_01698"/>
<gene>
    <name evidence="8" type="primary">bioC</name>
    <name evidence="10" type="ORF">SAMN05660284_01698</name>
</gene>
<dbReference type="Pfam" id="PF08241">
    <property type="entry name" value="Methyltransf_11"/>
    <property type="match status" value="1"/>
</dbReference>
<evidence type="ECO:0000256" key="5">
    <source>
        <dbReference type="ARBA" id="ARBA00022679"/>
    </source>
</evidence>
<dbReference type="InterPro" id="IPR011814">
    <property type="entry name" value="BioC"/>
</dbReference>
<dbReference type="SUPFAM" id="SSF53335">
    <property type="entry name" value="S-adenosyl-L-methionine-dependent methyltransferases"/>
    <property type="match status" value="1"/>
</dbReference>
<evidence type="ECO:0000256" key="7">
    <source>
        <dbReference type="ARBA" id="ARBA00022756"/>
    </source>
</evidence>
<accession>A0A1I4ZSJ0</accession>
<evidence type="ECO:0000256" key="1">
    <source>
        <dbReference type="ARBA" id="ARBA00000852"/>
    </source>
</evidence>
<dbReference type="GO" id="GO:0102130">
    <property type="term" value="F:malonyl-CoA methyltransferase activity"/>
    <property type="evidence" value="ECO:0007669"/>
    <property type="project" value="UniProtKB-EC"/>
</dbReference>
<dbReference type="PANTHER" id="PTHR13090:SF1">
    <property type="entry name" value="ARGININE-HYDROXYLASE NDUFAF5, MITOCHONDRIAL"/>
    <property type="match status" value="1"/>
</dbReference>
<evidence type="ECO:0000256" key="2">
    <source>
        <dbReference type="ARBA" id="ARBA00004746"/>
    </source>
</evidence>
<evidence type="ECO:0000313" key="11">
    <source>
        <dbReference type="Proteomes" id="UP000242869"/>
    </source>
</evidence>
<dbReference type="InterPro" id="IPR050602">
    <property type="entry name" value="Malonyl-ACP_OMT"/>
</dbReference>
<evidence type="ECO:0000313" key="10">
    <source>
        <dbReference type="EMBL" id="SFN53202.1"/>
    </source>
</evidence>
<comment type="catalytic activity">
    <reaction evidence="1 8">
        <text>malonyl-[ACP] + S-adenosyl-L-methionine = malonyl-[ACP] methyl ester + S-adenosyl-L-homocysteine</text>
        <dbReference type="Rhea" id="RHEA:17105"/>
        <dbReference type="Rhea" id="RHEA-COMP:9623"/>
        <dbReference type="Rhea" id="RHEA-COMP:9954"/>
        <dbReference type="ChEBI" id="CHEBI:57856"/>
        <dbReference type="ChEBI" id="CHEBI:59789"/>
        <dbReference type="ChEBI" id="CHEBI:78449"/>
        <dbReference type="ChEBI" id="CHEBI:78845"/>
        <dbReference type="EC" id="2.1.1.197"/>
    </reaction>
</comment>
<dbReference type="RefSeq" id="WP_091194466.1">
    <property type="nucleotide sequence ID" value="NZ_FOVE01000011.1"/>
</dbReference>
<feature type="domain" description="Methyltransferase type 11" evidence="9">
    <location>
        <begin position="47"/>
        <end position="154"/>
    </location>
</feature>
<dbReference type="InterPro" id="IPR013216">
    <property type="entry name" value="Methyltransf_11"/>
</dbReference>
<dbReference type="AlphaFoldDB" id="A0A1I4ZSJ0"/>
<dbReference type="GO" id="GO:0008757">
    <property type="term" value="F:S-adenosylmethionine-dependent methyltransferase activity"/>
    <property type="evidence" value="ECO:0007669"/>
    <property type="project" value="InterPro"/>
</dbReference>
<evidence type="ECO:0000256" key="3">
    <source>
        <dbReference type="ARBA" id="ARBA00012327"/>
    </source>
</evidence>
<sequence>MSDKSLVRSAFDQAADTYDASAALQREVVERMAEKLEIVKLEPLRMLDVGCGTGYAGPFLEKRFPKAELVELDLAPGMLRATRARQPGGWKRWLAELQGKRFPVQVCGDVEALPLASESVDLVWSSLALQWCDTLDQAFSECLRVLKPGGLFLFSTLGPDTLKELRQAFAGIDGHAHVNRFTDMHDVGDTLARVGFSSPVMEMEMLTMTYETVRDVLRDLKGIGAHSLRDGRRSGLMGKAAWRAMEASYERFRTDGFLPSSYEVLYGHAWKPHGEPAATDKAQVIDFHPRTPK</sequence>
<dbReference type="EC" id="2.1.1.197" evidence="3 8"/>
<dbReference type="OrthoDB" id="9760689at2"/>
<comment type="function">
    <text evidence="8">Converts the free carboxyl group of a malonyl-thioester to its methyl ester by transfer of a methyl group from S-adenosyl-L-methionine (SAM). It allows to synthesize pimeloyl-ACP via the fatty acid synthetic pathway.</text>
</comment>
<dbReference type="CDD" id="cd02440">
    <property type="entry name" value="AdoMet_MTases"/>
    <property type="match status" value="1"/>
</dbReference>
<keyword evidence="5 8" id="KW-0808">Transferase</keyword>
<dbReference type="Proteomes" id="UP000242869">
    <property type="component" value="Unassembled WGS sequence"/>
</dbReference>
<keyword evidence="11" id="KW-1185">Reference proteome</keyword>
<keyword evidence="6 8" id="KW-0949">S-adenosyl-L-methionine</keyword>
<evidence type="ECO:0000256" key="4">
    <source>
        <dbReference type="ARBA" id="ARBA00022603"/>
    </source>
</evidence>
<keyword evidence="7 8" id="KW-0093">Biotin biosynthesis</keyword>
<name>A0A1I4ZSJ0_9NEIS</name>
<organism evidence="10 11">
    <name type="scientific">Formivibrio citricus</name>
    <dbReference type="NCBI Taxonomy" id="83765"/>
    <lineage>
        <taxon>Bacteria</taxon>
        <taxon>Pseudomonadati</taxon>
        <taxon>Pseudomonadota</taxon>
        <taxon>Betaproteobacteria</taxon>
        <taxon>Neisseriales</taxon>
        <taxon>Chitinibacteraceae</taxon>
        <taxon>Formivibrio</taxon>
    </lineage>
</organism>
<comment type="similarity">
    <text evidence="8">Belongs to the methyltransferase superfamily.</text>
</comment>
<comment type="pathway">
    <text evidence="2 8">Cofactor biosynthesis; biotin biosynthesis.</text>
</comment>
<evidence type="ECO:0000259" key="9">
    <source>
        <dbReference type="Pfam" id="PF08241"/>
    </source>
</evidence>